<accession>A0ABR0LD32</accession>
<evidence type="ECO:0000313" key="9">
    <source>
        <dbReference type="Proteomes" id="UP001308179"/>
    </source>
</evidence>
<dbReference type="EMBL" id="JAVRRR010000057">
    <property type="protein sequence ID" value="KAK5147023.1"/>
    <property type="molecule type" value="Genomic_DNA"/>
</dbReference>
<evidence type="ECO:0000256" key="4">
    <source>
        <dbReference type="ARBA" id="ARBA00022989"/>
    </source>
</evidence>
<evidence type="ECO:0000256" key="2">
    <source>
        <dbReference type="ARBA" id="ARBA00022554"/>
    </source>
</evidence>
<gene>
    <name evidence="8" type="primary">PHO91_1</name>
    <name evidence="8" type="ORF">LTR32_001449</name>
</gene>
<reference evidence="8 9" key="1">
    <citation type="submission" date="2023-08" db="EMBL/GenBank/DDBJ databases">
        <title>Black Yeasts Isolated from many extreme environments.</title>
        <authorList>
            <person name="Coleine C."/>
            <person name="Stajich J.E."/>
            <person name="Selbmann L."/>
        </authorList>
    </citation>
    <scope>NUCLEOTIDE SEQUENCE [LARGE SCALE GENOMIC DNA]</scope>
    <source>
        <strain evidence="8 9">CCFEE 5386</strain>
    </source>
</reference>
<feature type="domain" description="SPX" evidence="7">
    <location>
        <begin position="153"/>
        <end position="278"/>
    </location>
</feature>
<keyword evidence="5" id="KW-0472">Membrane</keyword>
<comment type="subcellular location">
    <subcellularLocation>
        <location evidence="1">Vacuole membrane</location>
        <topology evidence="1">Multi-pass membrane protein</topology>
    </subcellularLocation>
</comment>
<dbReference type="PANTHER" id="PTHR46140:SF1">
    <property type="entry name" value="VACUOLAR TRANSPORTER CHAPERONE COMPLEX SUBUNIT 4-RELATED"/>
    <property type="match status" value="1"/>
</dbReference>
<dbReference type="Pfam" id="PF03105">
    <property type="entry name" value="SPX"/>
    <property type="match status" value="1"/>
</dbReference>
<dbReference type="PANTHER" id="PTHR46140">
    <property type="entry name" value="VACUOLAR TRANSPORTER CHAPERONE 1-RELATED"/>
    <property type="match status" value="1"/>
</dbReference>
<dbReference type="CDD" id="cd14478">
    <property type="entry name" value="SPX_PHO87_PHO90_like"/>
    <property type="match status" value="1"/>
</dbReference>
<keyword evidence="4" id="KW-1133">Transmembrane helix</keyword>
<evidence type="ECO:0000313" key="8">
    <source>
        <dbReference type="EMBL" id="KAK5147023.1"/>
    </source>
</evidence>
<name>A0ABR0LD32_9PEZI</name>
<keyword evidence="3" id="KW-0812">Transmembrane</keyword>
<dbReference type="PROSITE" id="PS51382">
    <property type="entry name" value="SPX"/>
    <property type="match status" value="1"/>
</dbReference>
<evidence type="ECO:0000256" key="5">
    <source>
        <dbReference type="ARBA" id="ARBA00023136"/>
    </source>
</evidence>
<proteinExistence type="predicted"/>
<evidence type="ECO:0000259" key="7">
    <source>
        <dbReference type="PROSITE" id="PS51382"/>
    </source>
</evidence>
<feature type="region of interest" description="Disordered" evidence="6">
    <location>
        <begin position="192"/>
        <end position="216"/>
    </location>
</feature>
<dbReference type="InterPro" id="IPR051572">
    <property type="entry name" value="VTC_Complex_Subunit"/>
</dbReference>
<feature type="compositionally biased region" description="Low complexity" evidence="6">
    <location>
        <begin position="205"/>
        <end position="216"/>
    </location>
</feature>
<keyword evidence="9" id="KW-1185">Reference proteome</keyword>
<evidence type="ECO:0000256" key="6">
    <source>
        <dbReference type="SAM" id="MobiDB-lite"/>
    </source>
</evidence>
<dbReference type="Proteomes" id="UP001308179">
    <property type="component" value="Unassembled WGS sequence"/>
</dbReference>
<evidence type="ECO:0000256" key="3">
    <source>
        <dbReference type="ARBA" id="ARBA00022692"/>
    </source>
</evidence>
<dbReference type="InterPro" id="IPR004331">
    <property type="entry name" value="SPX_dom"/>
</dbReference>
<sequence>MMRWREKAWEGGERVEVVRLFFGVLTRAGRHPGKLDARPTSSSHVEHAAASRTAEAFSVVYHLLYSYSARINRCSAQKPLSKATLEQTQTRWGSRRQPGHHHLSEHHHIIDIELQSLPPLALDGLESPLIPPDQTGSTLKRRAKLYSLLEADMKFSHSIQFNAVPDWSSRYISYSNLKKLIYQLEKQLNQANGASAGRKHDDAESSPLLSQSTSWSDNPDQVFAKKLEEELEKVCSFFQLKELEIYGEVDAILKDVEEFEAEHAAGEREAAPAKKTTE</sequence>
<protein>
    <submittedName>
        <fullName evidence="8">Low-affinity phosphate transporter</fullName>
    </submittedName>
</protein>
<comment type="caution">
    <text evidence="8">The sequence shown here is derived from an EMBL/GenBank/DDBJ whole genome shotgun (WGS) entry which is preliminary data.</text>
</comment>
<keyword evidence="2" id="KW-0926">Vacuole</keyword>
<evidence type="ECO:0000256" key="1">
    <source>
        <dbReference type="ARBA" id="ARBA00004128"/>
    </source>
</evidence>
<organism evidence="8 9">
    <name type="scientific">Rachicladosporium monterosium</name>
    <dbReference type="NCBI Taxonomy" id="1507873"/>
    <lineage>
        <taxon>Eukaryota</taxon>
        <taxon>Fungi</taxon>
        <taxon>Dikarya</taxon>
        <taxon>Ascomycota</taxon>
        <taxon>Pezizomycotina</taxon>
        <taxon>Dothideomycetes</taxon>
        <taxon>Dothideomycetidae</taxon>
        <taxon>Cladosporiales</taxon>
        <taxon>Cladosporiaceae</taxon>
        <taxon>Rachicladosporium</taxon>
    </lineage>
</organism>